<proteinExistence type="predicted"/>
<dbReference type="KEGG" id="des:DSOUD_1457"/>
<dbReference type="PATRIC" id="fig|1603606.3.peg.1588"/>
<dbReference type="Proteomes" id="UP000057158">
    <property type="component" value="Chromosome"/>
</dbReference>
<sequence>MKKERFAFVCQEAEAGNDAFVKHESSLEEGLVRSCSKDQVVVHTAEGKDRRWAYSECEELSRSKEEWPWR</sequence>
<gene>
    <name evidence="1" type="ORF">DSOUD_1457</name>
</gene>
<dbReference type="AlphaFoldDB" id="A0A0M5IKV7"/>
<keyword evidence="2" id="KW-1185">Reference proteome</keyword>
<evidence type="ECO:0000313" key="2">
    <source>
        <dbReference type="Proteomes" id="UP000057158"/>
    </source>
</evidence>
<name>A0A0M5IKV7_9BACT</name>
<evidence type="ECO:0000313" key="1">
    <source>
        <dbReference type="EMBL" id="ALC16236.1"/>
    </source>
</evidence>
<dbReference type="EMBL" id="CP010802">
    <property type="protein sequence ID" value="ALC16236.1"/>
    <property type="molecule type" value="Genomic_DNA"/>
</dbReference>
<protein>
    <submittedName>
        <fullName evidence="1">Uncharacterized protein</fullName>
    </submittedName>
</protein>
<dbReference type="STRING" id="1603606.DSOUD_1457"/>
<reference evidence="1 2" key="1">
    <citation type="submission" date="2015-07" db="EMBL/GenBank/DDBJ databases">
        <title>Isolation and Genomic Characterization of a Novel Halophilic Metal-Reducing Deltaproteobacterium from the Deep Subsurface.</title>
        <authorList>
            <person name="Badalamenti J.P."/>
            <person name="Summers Z.M."/>
            <person name="Gralnick J.A."/>
            <person name="Bond D.R."/>
        </authorList>
    </citation>
    <scope>NUCLEOTIDE SEQUENCE [LARGE SCALE GENOMIC DNA]</scope>
    <source>
        <strain evidence="1 2">WTL</strain>
    </source>
</reference>
<dbReference type="OrthoDB" id="5405934at2"/>
<dbReference type="RefSeq" id="WP_053550367.1">
    <property type="nucleotide sequence ID" value="NZ_CP010802.1"/>
</dbReference>
<organism evidence="1 2">
    <name type="scientific">Desulfuromonas soudanensis</name>
    <dbReference type="NCBI Taxonomy" id="1603606"/>
    <lineage>
        <taxon>Bacteria</taxon>
        <taxon>Pseudomonadati</taxon>
        <taxon>Thermodesulfobacteriota</taxon>
        <taxon>Desulfuromonadia</taxon>
        <taxon>Desulfuromonadales</taxon>
        <taxon>Desulfuromonadaceae</taxon>
        <taxon>Desulfuromonas</taxon>
    </lineage>
</organism>
<accession>A0A0M5IKV7</accession>